<dbReference type="Pfam" id="PF00460">
    <property type="entry name" value="Flg_bb_rod"/>
    <property type="match status" value="1"/>
</dbReference>
<keyword evidence="6" id="KW-0975">Bacterial flagellum</keyword>
<dbReference type="EMBL" id="DQ068068">
    <property type="protein sequence ID" value="AAY87269.1"/>
    <property type="molecule type" value="Genomic_DNA"/>
</dbReference>
<evidence type="ECO:0000256" key="4">
    <source>
        <dbReference type="ARBA" id="ARBA00016244"/>
    </source>
</evidence>
<evidence type="ECO:0000256" key="2">
    <source>
        <dbReference type="ARBA" id="ARBA00004613"/>
    </source>
</evidence>
<dbReference type="PANTHER" id="PTHR30033">
    <property type="entry name" value="FLAGELLAR HOOK-ASSOCIATED PROTEIN 1"/>
    <property type="match status" value="1"/>
</dbReference>
<keyword evidence="10" id="KW-0969">Cilium</keyword>
<comment type="similarity">
    <text evidence="3">Belongs to the flagella basal body rod proteins family.</text>
</comment>
<comment type="subcellular location">
    <subcellularLocation>
        <location evidence="1">Bacterial flagellum</location>
    </subcellularLocation>
    <subcellularLocation>
        <location evidence="2">Secreted</location>
    </subcellularLocation>
</comment>
<dbReference type="GO" id="GO:0005576">
    <property type="term" value="C:extracellular region"/>
    <property type="evidence" value="ECO:0007669"/>
    <property type="project" value="UniProtKB-SubCell"/>
</dbReference>
<keyword evidence="10" id="KW-0966">Cell projection</keyword>
<proteinExistence type="inferred from homology"/>
<feature type="domain" description="Flagellar basal-body/hook protein C-terminal" evidence="8">
    <location>
        <begin position="1365"/>
        <end position="1402"/>
    </location>
</feature>
<dbReference type="Pfam" id="PF06429">
    <property type="entry name" value="Flg_bbr_C"/>
    <property type="match status" value="1"/>
</dbReference>
<keyword evidence="10" id="KW-0282">Flagellum</keyword>
<dbReference type="InterPro" id="IPR001444">
    <property type="entry name" value="Flag_bb_rod_N"/>
</dbReference>
<dbReference type="InterPro" id="IPR053927">
    <property type="entry name" value="FlgK_helical"/>
</dbReference>
<evidence type="ECO:0000256" key="1">
    <source>
        <dbReference type="ARBA" id="ARBA00004365"/>
    </source>
</evidence>
<evidence type="ECO:0000259" key="8">
    <source>
        <dbReference type="Pfam" id="PF06429"/>
    </source>
</evidence>
<dbReference type="NCBIfam" id="TIGR02492">
    <property type="entry name" value="flgK_ends"/>
    <property type="match status" value="1"/>
</dbReference>
<dbReference type="InterPro" id="IPR002371">
    <property type="entry name" value="FlgK"/>
</dbReference>
<accession>Q4JMP4</accession>
<keyword evidence="5" id="KW-0964">Secreted</keyword>
<evidence type="ECO:0000259" key="9">
    <source>
        <dbReference type="Pfam" id="PF22638"/>
    </source>
</evidence>
<evidence type="ECO:0000259" key="7">
    <source>
        <dbReference type="Pfam" id="PF00460"/>
    </source>
</evidence>
<name>Q4JMP4_9BACT</name>
<dbReference type="InterPro" id="IPR010930">
    <property type="entry name" value="Flg_bb/hook_C_dom"/>
</dbReference>
<feature type="domain" description="Flagellar basal body rod protein N-terminal" evidence="7">
    <location>
        <begin position="6"/>
        <end position="35"/>
    </location>
</feature>
<feature type="domain" description="Flagellar hook-associated protein FlgK helical" evidence="9">
    <location>
        <begin position="97"/>
        <end position="325"/>
    </location>
</feature>
<dbReference type="GO" id="GO:0005198">
    <property type="term" value="F:structural molecule activity"/>
    <property type="evidence" value="ECO:0007669"/>
    <property type="project" value="InterPro"/>
</dbReference>
<organism evidence="10">
    <name type="scientific">uncultured bacterium BAC17H8</name>
    <dbReference type="NCBI Taxonomy" id="332980"/>
    <lineage>
        <taxon>Bacteria</taxon>
        <taxon>environmental samples</taxon>
    </lineage>
</organism>
<protein>
    <recommendedName>
        <fullName evidence="4">Flagellar hook-associated protein 1</fullName>
    </recommendedName>
</protein>
<evidence type="ECO:0000256" key="3">
    <source>
        <dbReference type="ARBA" id="ARBA00009677"/>
    </source>
</evidence>
<sequence length="1404" mass="147435">MANLFDIGRSGLNSYRQGLAITGQNIANINTDGYKRRGAELEELSAAKASVLESSQGSGMGVRIGTIRRAFDEFLLNKARSAIAYSESTSAFASAASQIENILLPGDANLGNVIGRFFEGLQEIASDPADLIGRTVAIEQAKQVSDNFKQLHSLLDEMKGGLFTQAEHMLDEVNVLTAELQRINKQLAAGSQTKANNSLLDARDNLIDKLNEYVEVSVSLDKRGAARVILGNNPNGPALVTPEKVSSLGVEQEASELLFFIEPQAEKILTKRVDGGAVHGLATAYNTAVEVMAEVDGLAFEMVRDINAIHRQGLTLEGEAGGDFFQSLRLDLAASPVNTGDASATLRVLNPDAITSQRVKFNYDDDSDMWNGTANDGSLVVKGRHSVAFNGVEITFIGQANQFDEFTYDPVKGSAGGVALAIKRPQDIAAASQLLVSANPGNKSHVLIDAKPLVSAEAGTIALPSIRDVFSNRPSAIAATEFLNGGSVARIPANVSSIDLLSLKKQSQAQFGLSETDLGNASTLKLKYQITDANGSTTSDTVTFNIDHNAVKGFNGDWRNADQIADLLNRGIVRGTLASTNATVALTEIGAFSSGSEGYLNFSLTDGNFTSATLARSVGGDIIGAVSQSIDSGSEIQIFSREGRHIAGTTPDDAKIAEYQAVMKPENGFNANAVYVGDYLNGSGETGYLGTSVVMRDQSSMLTKITNTADSSTVKFRLIDGIDTNEVSVNGLSSVAQTASYSMTIDGTTKQVGSTDIIEQNGSGVAAAMIEKFRADAPIASLIGEPATPNLGDEVHLTFEGQTYKVAIIDNEAIVSGGEPDRLLAFFDAQDRLNVVSTAGTIGKSTIDVLVDNSVPDNVDIARRLGLMDGLTQVATRYSDESLVVEGTGSSSQANTITLTFSEDDTYNLAFVFDDKPDSGTTATSDKQINVSAAMSSGNASAIATAINTAISNNASDGDGGANMSSVASATAVGKVVTLTVNDGTKVEILRDGNTLSTGAGKVTVNPVTSGGAQKTLDDAYVSPGYELVRDGKNVSAKVQAAGVSDDSFTVAGTGSASQTNNIKLTFSEDDTYDFALVFDDKPNSGATSANNKQLDINATVAGGDATAIANAINNALANNFLNGADMSGVASVSVSGNEVTLTVNDGSKVEFLRIGNRISSGTGQITIDPVTLGGSKKTLADAPVITASGKSLVDQRLILSDLPDEELIVFIGDQGAKRVAMQFDELPEGAPRLMRDIEIRVKDAETNTVEFFDAETQTSIATRTLDAESRTSAVGFDFELDGTFDADDKFHISANTSGTGDNRNLQAILDLQNPPSDGRVTGGFQKKFNNAVSRLGAIVQSGKIAAESAVSLREASIEAESAYSGVNLDTEAANLIQQQQAYQASARILSTARELFETLLRVV</sequence>
<reference evidence="10" key="1">
    <citation type="journal article" date="2005" name="PLoS Biol.">
        <title>New insights into metabolic properties of marine bacteria encoding proteorhodopsins.</title>
        <authorList>
            <person name="Sabehi G."/>
            <person name="Loy A."/>
            <person name="Jung K.H."/>
            <person name="Partha R."/>
            <person name="Spudich J.L."/>
            <person name="Isaacson T."/>
            <person name="Hirschberg J."/>
            <person name="Wagner M."/>
            <person name="Beja O."/>
        </authorList>
    </citation>
    <scope>NUCLEOTIDE SEQUENCE</scope>
</reference>
<dbReference type="PANTHER" id="PTHR30033:SF2">
    <property type="entry name" value="FLAGELLAR HOOK PROTEIN"/>
    <property type="match status" value="1"/>
</dbReference>
<dbReference type="GO" id="GO:0009424">
    <property type="term" value="C:bacterial-type flagellum hook"/>
    <property type="evidence" value="ECO:0007669"/>
    <property type="project" value="InterPro"/>
</dbReference>
<dbReference type="Pfam" id="PF22638">
    <property type="entry name" value="FlgK_D1"/>
    <property type="match status" value="1"/>
</dbReference>
<dbReference type="GO" id="GO:0044780">
    <property type="term" value="P:bacterial-type flagellum assembly"/>
    <property type="evidence" value="ECO:0007669"/>
    <property type="project" value="InterPro"/>
</dbReference>
<evidence type="ECO:0000256" key="6">
    <source>
        <dbReference type="ARBA" id="ARBA00023143"/>
    </source>
</evidence>
<evidence type="ECO:0000313" key="10">
    <source>
        <dbReference type="EMBL" id="AAY87269.1"/>
    </source>
</evidence>
<evidence type="ECO:0000256" key="5">
    <source>
        <dbReference type="ARBA" id="ARBA00022525"/>
    </source>
</evidence>
<dbReference type="SUPFAM" id="SSF64518">
    <property type="entry name" value="Phase 1 flagellin"/>
    <property type="match status" value="2"/>
</dbReference>